<gene>
    <name evidence="1" type="ORF">AAF712_016907</name>
</gene>
<evidence type="ECO:0000313" key="1">
    <source>
        <dbReference type="EMBL" id="KAL0056489.1"/>
    </source>
</evidence>
<feature type="non-terminal residue" evidence="1">
    <location>
        <position position="1"/>
    </location>
</feature>
<proteinExistence type="predicted"/>
<protein>
    <submittedName>
        <fullName evidence="1">Uncharacterized protein</fullName>
    </submittedName>
</protein>
<evidence type="ECO:0000313" key="2">
    <source>
        <dbReference type="Proteomes" id="UP001437256"/>
    </source>
</evidence>
<comment type="caution">
    <text evidence="1">The sequence shown here is derived from an EMBL/GenBank/DDBJ whole genome shotgun (WGS) entry which is preliminary data.</text>
</comment>
<keyword evidence="2" id="KW-1185">Reference proteome</keyword>
<dbReference type="Proteomes" id="UP001437256">
    <property type="component" value="Unassembled WGS sequence"/>
</dbReference>
<sequence length="113" mass="12584">KWLNGLEDVEKVQQWFFQSCKDAGPQSCAFYEDSTEAMNSKLQGIYARLNENPIPVCSNLSYGVVDYGALHPVILLAWYSPFTLWHPLAAGLQALAEGDASVLWSVFDAPPFE</sequence>
<accession>A0ABR2Z6F2</accession>
<reference evidence="1 2" key="1">
    <citation type="submission" date="2024-05" db="EMBL/GenBank/DDBJ databases">
        <title>A draft genome resource for the thread blight pathogen Marasmius tenuissimus strain MS-2.</title>
        <authorList>
            <person name="Yulfo-Soto G.E."/>
            <person name="Baruah I.K."/>
            <person name="Amoako-Attah I."/>
            <person name="Bukari Y."/>
            <person name="Meinhardt L.W."/>
            <person name="Bailey B.A."/>
            <person name="Cohen S.P."/>
        </authorList>
    </citation>
    <scope>NUCLEOTIDE SEQUENCE [LARGE SCALE GENOMIC DNA]</scope>
    <source>
        <strain evidence="1 2">MS-2</strain>
    </source>
</reference>
<feature type="non-terminal residue" evidence="1">
    <location>
        <position position="113"/>
    </location>
</feature>
<name>A0ABR2Z6F2_9AGAR</name>
<organism evidence="1 2">
    <name type="scientific">Marasmius tenuissimus</name>
    <dbReference type="NCBI Taxonomy" id="585030"/>
    <lineage>
        <taxon>Eukaryota</taxon>
        <taxon>Fungi</taxon>
        <taxon>Dikarya</taxon>
        <taxon>Basidiomycota</taxon>
        <taxon>Agaricomycotina</taxon>
        <taxon>Agaricomycetes</taxon>
        <taxon>Agaricomycetidae</taxon>
        <taxon>Agaricales</taxon>
        <taxon>Marasmiineae</taxon>
        <taxon>Marasmiaceae</taxon>
        <taxon>Marasmius</taxon>
    </lineage>
</organism>
<dbReference type="EMBL" id="JBBXMP010001862">
    <property type="protein sequence ID" value="KAL0056489.1"/>
    <property type="molecule type" value="Genomic_DNA"/>
</dbReference>